<feature type="binding site" evidence="7">
    <location>
        <position position="273"/>
    </location>
    <ligand>
        <name>ATP</name>
        <dbReference type="ChEBI" id="CHEBI:30616"/>
    </ligand>
</feature>
<protein>
    <recommendedName>
        <fullName evidence="10">Protein kinase domain-containing protein</fullName>
    </recommendedName>
</protein>
<keyword evidence="1" id="KW-0723">Serine/threonine-protein kinase</keyword>
<keyword evidence="2" id="KW-0808">Transferase</keyword>
<feature type="region of interest" description="Disordered" evidence="9">
    <location>
        <begin position="1"/>
        <end position="50"/>
    </location>
</feature>
<dbReference type="InterPro" id="IPR030616">
    <property type="entry name" value="Aur-like"/>
</dbReference>
<evidence type="ECO:0000259" key="10">
    <source>
        <dbReference type="PROSITE" id="PS50011"/>
    </source>
</evidence>
<evidence type="ECO:0000256" key="5">
    <source>
        <dbReference type="ARBA" id="ARBA00022840"/>
    </source>
</evidence>
<dbReference type="EMBL" id="BEGY01000099">
    <property type="protein sequence ID" value="GAX83446.1"/>
    <property type="molecule type" value="Genomic_DNA"/>
</dbReference>
<feature type="compositionally biased region" description="Low complexity" evidence="9">
    <location>
        <begin position="13"/>
        <end position="35"/>
    </location>
</feature>
<comment type="caution">
    <text evidence="11">The sequence shown here is derived from an EMBL/GenBank/DDBJ whole genome shotgun (WGS) entry which is preliminary data.</text>
</comment>
<keyword evidence="4" id="KW-0418">Kinase</keyword>
<feature type="cross-link" description="Glycyl lysine isopeptide (Lys-Gly) (interchain with G-Cter in SUMO2)" evidence="8">
    <location>
        <position position="370"/>
    </location>
</feature>
<dbReference type="InterPro" id="IPR000719">
    <property type="entry name" value="Prot_kinase_dom"/>
</dbReference>
<evidence type="ECO:0000256" key="6">
    <source>
        <dbReference type="PIRSR" id="PIRSR630616-1"/>
    </source>
</evidence>
<evidence type="ECO:0000256" key="7">
    <source>
        <dbReference type="PIRSR" id="PIRSR630616-2"/>
    </source>
</evidence>
<feature type="binding site" evidence="7">
    <location>
        <begin position="372"/>
        <end position="373"/>
    </location>
    <ligand>
        <name>ATP</name>
        <dbReference type="ChEBI" id="CHEBI:30616"/>
    </ligand>
</feature>
<accession>A0A250XK98</accession>
<evidence type="ECO:0000313" key="11">
    <source>
        <dbReference type="EMBL" id="GAX83446.1"/>
    </source>
</evidence>
<dbReference type="InterPro" id="IPR008271">
    <property type="entry name" value="Ser/Thr_kinase_AS"/>
</dbReference>
<dbReference type="GO" id="GO:0004674">
    <property type="term" value="F:protein serine/threonine kinase activity"/>
    <property type="evidence" value="ECO:0007669"/>
    <property type="project" value="UniProtKB-KW"/>
</dbReference>
<evidence type="ECO:0000256" key="8">
    <source>
        <dbReference type="PIRSR" id="PIRSR630616-3"/>
    </source>
</evidence>
<feature type="active site" description="Proton acceptor" evidence="6">
    <location>
        <position position="368"/>
    </location>
</feature>
<dbReference type="FunFam" id="1.10.510.10:FF:000813">
    <property type="entry name" value="Aurora-like kinase"/>
    <property type="match status" value="1"/>
</dbReference>
<feature type="compositionally biased region" description="Polar residues" evidence="9">
    <location>
        <begin position="680"/>
        <end position="703"/>
    </location>
</feature>
<feature type="region of interest" description="Disordered" evidence="9">
    <location>
        <begin position="631"/>
        <end position="717"/>
    </location>
</feature>
<gene>
    <name evidence="11" type="ORF">CEUSTIGMA_g10871.t1</name>
</gene>
<evidence type="ECO:0000256" key="4">
    <source>
        <dbReference type="ARBA" id="ARBA00022777"/>
    </source>
</evidence>
<evidence type="ECO:0000256" key="1">
    <source>
        <dbReference type="ARBA" id="ARBA00022527"/>
    </source>
</evidence>
<reference evidence="11 12" key="1">
    <citation type="submission" date="2017-08" db="EMBL/GenBank/DDBJ databases">
        <title>Acidophilic green algal genome provides insights into adaptation to an acidic environment.</title>
        <authorList>
            <person name="Hirooka S."/>
            <person name="Hirose Y."/>
            <person name="Kanesaki Y."/>
            <person name="Higuchi S."/>
            <person name="Fujiwara T."/>
            <person name="Onuma R."/>
            <person name="Era A."/>
            <person name="Ohbayashi R."/>
            <person name="Uzuka A."/>
            <person name="Nozaki H."/>
            <person name="Yoshikawa H."/>
            <person name="Miyagishima S.Y."/>
        </authorList>
    </citation>
    <scope>NUCLEOTIDE SEQUENCE [LARGE SCALE GENOMIC DNA]</scope>
    <source>
        <strain evidence="11 12">NIES-2499</strain>
    </source>
</reference>
<dbReference type="Proteomes" id="UP000232323">
    <property type="component" value="Unassembled WGS sequence"/>
</dbReference>
<evidence type="ECO:0000256" key="2">
    <source>
        <dbReference type="ARBA" id="ARBA00022679"/>
    </source>
</evidence>
<evidence type="ECO:0000313" key="12">
    <source>
        <dbReference type="Proteomes" id="UP000232323"/>
    </source>
</evidence>
<name>A0A250XK98_9CHLO</name>
<organism evidence="11 12">
    <name type="scientific">Chlamydomonas eustigma</name>
    <dbReference type="NCBI Taxonomy" id="1157962"/>
    <lineage>
        <taxon>Eukaryota</taxon>
        <taxon>Viridiplantae</taxon>
        <taxon>Chlorophyta</taxon>
        <taxon>core chlorophytes</taxon>
        <taxon>Chlorophyceae</taxon>
        <taxon>CS clade</taxon>
        <taxon>Chlamydomonadales</taxon>
        <taxon>Chlamydomonadaceae</taxon>
        <taxon>Chlamydomonas</taxon>
    </lineage>
</organism>
<dbReference type="Gene3D" id="1.10.510.10">
    <property type="entry name" value="Transferase(Phosphotransferase) domain 1"/>
    <property type="match status" value="1"/>
</dbReference>
<dbReference type="STRING" id="1157962.A0A250XK98"/>
<feature type="compositionally biased region" description="Low complexity" evidence="9">
    <location>
        <begin position="633"/>
        <end position="645"/>
    </location>
</feature>
<feature type="compositionally biased region" description="Basic and acidic residues" evidence="9">
    <location>
        <begin position="657"/>
        <end position="670"/>
    </location>
</feature>
<feature type="binding site" evidence="7">
    <location>
        <begin position="321"/>
        <end position="323"/>
    </location>
    <ligand>
        <name>ATP</name>
        <dbReference type="ChEBI" id="CHEBI:30616"/>
    </ligand>
</feature>
<dbReference type="SUPFAM" id="SSF56112">
    <property type="entry name" value="Protein kinase-like (PK-like)"/>
    <property type="match status" value="1"/>
</dbReference>
<dbReference type="SMART" id="SM00220">
    <property type="entry name" value="S_TKc"/>
    <property type="match status" value="1"/>
</dbReference>
<proteinExistence type="predicted"/>
<dbReference type="PANTHER" id="PTHR24350">
    <property type="entry name" value="SERINE/THREONINE-PROTEIN KINASE IAL-RELATED"/>
    <property type="match status" value="1"/>
</dbReference>
<keyword evidence="5 7" id="KW-0067">ATP-binding</keyword>
<sequence length="769" mass="82781">MKTCRSSPSPVEANSRASDSSAVSSSSSTISSSESIMKADTSNSSNYGSLTGKDGVFEAKSGRSTTVLASPSLLETHLLDMVGSPSSSSCVPRKISNLFSPLLRGVMSSSCSNAKRIATAVVDDVLRPPCAPIIPSQSAKKGTEPSIISSFIATPSAAENSAAPITKSPFAPLSASVQNMGISVEPMIVYSALGKLLETARQCALPPSRKEPKSGAKDYPTVMLALSKCLPFHMQRPTWCLADYVVTEKLYKGYASTVFKALCKTSGTVVVLKVYTLAAVCDLYKFQIYREVFLHSSIQHENVVAMHAAFQEGDNVVMVQEYADGADLFSVTKKYGGRLSERLAVQMVLDPFLRVLHHLHSKGIIHRDIKPENILFTKNMSLKLGDFGLAIDLKEEKAVTRAGTLDYMAPEVLQCPYKSRPDENKGNDQLHYNGGVDSWAVGVLAFELIMGYPPFYHQTREGTEDLIKTSQPMFASSVSEEARDFILTTLNKDPEQRPCILKMLRHPWIDSSRTRRSLNHREGSSSSNMISLEAAVAAAVTSNTPQLNTFQGQPGAAGSKPGAVTLVQHSTETTKLPDSLNRSPASLNMKSSFVPLMPPRLAAILANINSKTGGPMSPAAPLKSVKMASKLMSAAPTSRAAATAGPPGPPSRSMLQEMHRQINQRMEKHQQMKQQQQQQSNSDPNPATATSVQITAQPDSHSVSEMDITGTEGPGSPNTRLAAELVKQHPTSDCSVICSVEGSKQQQSYVKPAAAAVRHLSEAHTALQM</sequence>
<feature type="compositionally biased region" description="Polar residues" evidence="9">
    <location>
        <begin position="40"/>
        <end position="49"/>
    </location>
</feature>
<dbReference type="PROSITE" id="PS00108">
    <property type="entry name" value="PROTEIN_KINASE_ST"/>
    <property type="match status" value="1"/>
</dbReference>
<dbReference type="InterPro" id="IPR011009">
    <property type="entry name" value="Kinase-like_dom_sf"/>
</dbReference>
<evidence type="ECO:0000256" key="3">
    <source>
        <dbReference type="ARBA" id="ARBA00022741"/>
    </source>
</evidence>
<feature type="binding site" evidence="7">
    <location>
        <position position="386"/>
    </location>
    <ligand>
        <name>ATP</name>
        <dbReference type="ChEBI" id="CHEBI:30616"/>
    </ligand>
</feature>
<dbReference type="PROSITE" id="PS50011">
    <property type="entry name" value="PROTEIN_KINASE_DOM"/>
    <property type="match status" value="1"/>
</dbReference>
<feature type="domain" description="Protein kinase" evidence="10">
    <location>
        <begin position="244"/>
        <end position="509"/>
    </location>
</feature>
<evidence type="ECO:0000256" key="9">
    <source>
        <dbReference type="SAM" id="MobiDB-lite"/>
    </source>
</evidence>
<keyword evidence="12" id="KW-1185">Reference proteome</keyword>
<keyword evidence="3 7" id="KW-0547">Nucleotide-binding</keyword>
<dbReference type="AlphaFoldDB" id="A0A250XK98"/>
<dbReference type="GO" id="GO:0005524">
    <property type="term" value="F:ATP binding"/>
    <property type="evidence" value="ECO:0007669"/>
    <property type="project" value="UniProtKB-KW"/>
</dbReference>
<dbReference type="OrthoDB" id="377346at2759"/>
<dbReference type="Pfam" id="PF00069">
    <property type="entry name" value="Pkinase"/>
    <property type="match status" value="1"/>
</dbReference>